<dbReference type="InterPro" id="IPR051477">
    <property type="entry name" value="Expansin_CellWall"/>
</dbReference>
<evidence type="ECO:0000256" key="3">
    <source>
        <dbReference type="SAM" id="SignalP"/>
    </source>
</evidence>
<dbReference type="Gene3D" id="2.60.40.760">
    <property type="entry name" value="Expansin, cellulose-binding-like domain"/>
    <property type="match status" value="1"/>
</dbReference>
<feature type="compositionally biased region" description="Pro residues" evidence="2">
    <location>
        <begin position="138"/>
        <end position="161"/>
    </location>
</feature>
<feature type="compositionally biased region" description="Low complexity" evidence="2">
    <location>
        <begin position="40"/>
        <end position="72"/>
    </location>
</feature>
<name>A0ABQ7P1Q8_9HYPO</name>
<feature type="region of interest" description="Disordered" evidence="2">
    <location>
        <begin position="22"/>
        <end position="162"/>
    </location>
</feature>
<reference evidence="4 5" key="1">
    <citation type="journal article" date="2020" name="bioRxiv">
        <title>Whole genome comparisons of ergot fungi reveals the divergence and evolution of species within the genus Claviceps are the result of varying mechanisms driving genome evolution and host range expansion.</title>
        <authorList>
            <person name="Wyka S.A."/>
            <person name="Mondo S.J."/>
            <person name="Liu M."/>
            <person name="Dettman J."/>
            <person name="Nalam V."/>
            <person name="Broders K.D."/>
        </authorList>
    </citation>
    <scope>NUCLEOTIDE SEQUENCE [LARGE SCALE GENOMIC DNA]</scope>
    <source>
        <strain evidence="4 5">LM583</strain>
    </source>
</reference>
<accession>A0ABQ7P1Q8</accession>
<dbReference type="EMBL" id="SRPR01000587">
    <property type="protein sequence ID" value="KAG5951849.1"/>
    <property type="molecule type" value="Genomic_DNA"/>
</dbReference>
<gene>
    <name evidence="4" type="ORF">E4U57_006571</name>
</gene>
<comment type="caution">
    <text evidence="4">The sequence shown here is derived from an EMBL/GenBank/DDBJ whole genome shotgun (WGS) entry which is preliminary data.</text>
</comment>
<dbReference type="SUPFAM" id="SSF50685">
    <property type="entry name" value="Barwin-like endoglucanases"/>
    <property type="match status" value="1"/>
</dbReference>
<feature type="chain" id="PRO_5045985249" description="Expansin-like EG45 domain-containing protein" evidence="3">
    <location>
        <begin position="20"/>
        <end position="370"/>
    </location>
</feature>
<protein>
    <recommendedName>
        <fullName evidence="6">Expansin-like EG45 domain-containing protein</fullName>
    </recommendedName>
</protein>
<evidence type="ECO:0000256" key="2">
    <source>
        <dbReference type="SAM" id="MobiDB-lite"/>
    </source>
</evidence>
<evidence type="ECO:0000313" key="4">
    <source>
        <dbReference type="EMBL" id="KAG5951849.1"/>
    </source>
</evidence>
<dbReference type="PANTHER" id="PTHR31836">
    <property type="match status" value="1"/>
</dbReference>
<proteinExistence type="predicted"/>
<dbReference type="InterPro" id="IPR036749">
    <property type="entry name" value="Expansin_CBD_sf"/>
</dbReference>
<dbReference type="PANTHER" id="PTHR31836:SF21">
    <property type="entry name" value="EXPANSIN-LIKE PROTEIN 7"/>
    <property type="match status" value="1"/>
</dbReference>
<dbReference type="Gene3D" id="2.40.40.10">
    <property type="entry name" value="RlpA-like domain"/>
    <property type="match status" value="1"/>
</dbReference>
<dbReference type="InterPro" id="IPR036908">
    <property type="entry name" value="RlpA-like_sf"/>
</dbReference>
<evidence type="ECO:0008006" key="6">
    <source>
        <dbReference type="Google" id="ProtNLM"/>
    </source>
</evidence>
<dbReference type="CDD" id="cd22271">
    <property type="entry name" value="DPBB_EXP_N-like"/>
    <property type="match status" value="1"/>
</dbReference>
<feature type="compositionally biased region" description="Low complexity" evidence="2">
    <location>
        <begin position="92"/>
        <end position="131"/>
    </location>
</feature>
<keyword evidence="1 3" id="KW-0732">Signal</keyword>
<feature type="compositionally biased region" description="Basic residues" evidence="2">
    <location>
        <begin position="74"/>
        <end position="91"/>
    </location>
</feature>
<dbReference type="Proteomes" id="UP000742024">
    <property type="component" value="Unassembled WGS sequence"/>
</dbReference>
<dbReference type="PROSITE" id="PS51257">
    <property type="entry name" value="PROKAR_LIPOPROTEIN"/>
    <property type="match status" value="1"/>
</dbReference>
<dbReference type="SUPFAM" id="SSF49590">
    <property type="entry name" value="PHL pollen allergen"/>
    <property type="match status" value="1"/>
</dbReference>
<feature type="signal peptide" evidence="3">
    <location>
        <begin position="1"/>
        <end position="19"/>
    </location>
</feature>
<evidence type="ECO:0000313" key="5">
    <source>
        <dbReference type="Proteomes" id="UP000742024"/>
    </source>
</evidence>
<sequence>MHFHKITGLALALAPLSMAGACPAKPYQSKPAVSSPPDVPEVTPVPYQTPTQPADAPIATAPATDAAAPETTTKARKHTKTKSKHHGHRKTSSGSAPEQTPSAPEETPSAPEETPSAPEETPSAPEQTPAEPKTEPTPSGPAAPPAPRNTNPAPAPAPAPAGPKFVGLGTRYGLDYPCTEADCWQKGSCSFTDYKLPAGIDGTTCVSEEIWDNGAHCGGCISVTYKGKTLTIMVTNRTDGKSTHLDMTPDTWSKLTNGYSGGGVNGIEWEFIECPIDTPLSIKLHGGASKYWFAASVEGAKSRTSKLEVSSDEGKTWMTTHREVFNMYILGKVLPSDSAWVRVTSIDGKVVVVKDVELASGKITAAAVNY</sequence>
<keyword evidence="5" id="KW-1185">Reference proteome</keyword>
<evidence type="ECO:0000256" key="1">
    <source>
        <dbReference type="ARBA" id="ARBA00022729"/>
    </source>
</evidence>
<organism evidence="4 5">
    <name type="scientific">Claviceps arundinis</name>
    <dbReference type="NCBI Taxonomy" id="1623583"/>
    <lineage>
        <taxon>Eukaryota</taxon>
        <taxon>Fungi</taxon>
        <taxon>Dikarya</taxon>
        <taxon>Ascomycota</taxon>
        <taxon>Pezizomycotina</taxon>
        <taxon>Sordariomycetes</taxon>
        <taxon>Hypocreomycetidae</taxon>
        <taxon>Hypocreales</taxon>
        <taxon>Clavicipitaceae</taxon>
        <taxon>Claviceps</taxon>
    </lineage>
</organism>